<dbReference type="SUPFAM" id="SSF56655">
    <property type="entry name" value="Carbohydrate phosphatase"/>
    <property type="match status" value="1"/>
</dbReference>
<evidence type="ECO:0000256" key="3">
    <source>
        <dbReference type="ARBA" id="ARBA00022801"/>
    </source>
</evidence>
<dbReference type="GO" id="GO:0046872">
    <property type="term" value="F:metal ion binding"/>
    <property type="evidence" value="ECO:0007669"/>
    <property type="project" value="UniProtKB-KW"/>
</dbReference>
<organism evidence="6 7">
    <name type="scientific">Hoeflea prorocentri</name>
    <dbReference type="NCBI Taxonomy" id="1922333"/>
    <lineage>
        <taxon>Bacteria</taxon>
        <taxon>Pseudomonadati</taxon>
        <taxon>Pseudomonadota</taxon>
        <taxon>Alphaproteobacteria</taxon>
        <taxon>Hyphomicrobiales</taxon>
        <taxon>Rhizobiaceae</taxon>
        <taxon>Hoeflea</taxon>
    </lineage>
</organism>
<keyword evidence="4 5" id="KW-0460">Magnesium</keyword>
<evidence type="ECO:0000313" key="7">
    <source>
        <dbReference type="Proteomes" id="UP001151234"/>
    </source>
</evidence>
<feature type="binding site" evidence="5">
    <location>
        <position position="205"/>
    </location>
    <ligand>
        <name>Mg(2+)</name>
        <dbReference type="ChEBI" id="CHEBI:18420"/>
        <label>1</label>
        <note>catalytic</note>
    </ligand>
</feature>
<evidence type="ECO:0000256" key="2">
    <source>
        <dbReference type="ARBA" id="ARBA00022723"/>
    </source>
</evidence>
<comment type="caution">
    <text evidence="6">The sequence shown here is derived from an EMBL/GenBank/DDBJ whole genome shotgun (WGS) entry which is preliminary data.</text>
</comment>
<accession>A0A9X3UFE4</accession>
<dbReference type="Gene3D" id="3.40.190.80">
    <property type="match status" value="1"/>
</dbReference>
<feature type="binding site" evidence="5">
    <location>
        <position position="65"/>
    </location>
    <ligand>
        <name>Mg(2+)</name>
        <dbReference type="ChEBI" id="CHEBI:18420"/>
        <label>1</label>
        <note>catalytic</note>
    </ligand>
</feature>
<feature type="binding site" evidence="5">
    <location>
        <position position="81"/>
    </location>
    <ligand>
        <name>Mg(2+)</name>
        <dbReference type="ChEBI" id="CHEBI:18420"/>
        <label>1</label>
        <note>catalytic</note>
    </ligand>
</feature>
<dbReference type="EMBL" id="JAPJZI010000001">
    <property type="protein sequence ID" value="MDA5397414.1"/>
    <property type="molecule type" value="Genomic_DNA"/>
</dbReference>
<dbReference type="GO" id="GO:0007165">
    <property type="term" value="P:signal transduction"/>
    <property type="evidence" value="ECO:0007669"/>
    <property type="project" value="TreeGrafter"/>
</dbReference>
<dbReference type="Proteomes" id="UP001151234">
    <property type="component" value="Unassembled WGS sequence"/>
</dbReference>
<dbReference type="Pfam" id="PF00459">
    <property type="entry name" value="Inositol_P"/>
    <property type="match status" value="1"/>
</dbReference>
<evidence type="ECO:0000256" key="4">
    <source>
        <dbReference type="ARBA" id="ARBA00022842"/>
    </source>
</evidence>
<comment type="similarity">
    <text evidence="1">Belongs to the inositol monophosphatase superfamily.</text>
</comment>
<dbReference type="PROSITE" id="PS00629">
    <property type="entry name" value="IMP_1"/>
    <property type="match status" value="1"/>
</dbReference>
<dbReference type="RefSeq" id="WP_271292084.1">
    <property type="nucleotide sequence ID" value="NZ_JAPJZI010000001.1"/>
</dbReference>
<keyword evidence="7" id="KW-1185">Reference proteome</keyword>
<dbReference type="GO" id="GO:0006020">
    <property type="term" value="P:inositol metabolic process"/>
    <property type="evidence" value="ECO:0007669"/>
    <property type="project" value="TreeGrafter"/>
</dbReference>
<comment type="cofactor">
    <cofactor evidence="5">
        <name>Mg(2+)</name>
        <dbReference type="ChEBI" id="CHEBI:18420"/>
    </cofactor>
</comment>
<dbReference type="PRINTS" id="PR00377">
    <property type="entry name" value="IMPHPHTASES"/>
</dbReference>
<protein>
    <submittedName>
        <fullName evidence="6">Histidinol phosphate phosphatase</fullName>
    </submittedName>
</protein>
<name>A0A9X3UFE4_9HYPH</name>
<gene>
    <name evidence="6" type="ORF">OQ273_02410</name>
</gene>
<dbReference type="InterPro" id="IPR000760">
    <property type="entry name" value="Inositol_monophosphatase-like"/>
</dbReference>
<sequence>MSAVLETANEVQREAAVTAMKHFRSGLDVDLKSDESPVTAADLAIEFDARARIEARFPGHAILGEEYGAGDLTKDHIWVIDPIDGTRSFISGHPAFGFLLAYLESGHNQLSMVSMPALNEIFVGQAGQGATLNGTPISCSKKTDLSKAILYINEGEKLFADHPEIHKRLVKSGHTRRLAYDCYPHAMMAAGFVDCVVDYDLKPFDFLPLAGVIEAAGGTITDWQGNTLDFNSDGRVVSAATPELHRDLLDILSSNDPNA</sequence>
<proteinExistence type="inferred from homology"/>
<dbReference type="GO" id="GO:0008934">
    <property type="term" value="F:inositol monophosphate 1-phosphatase activity"/>
    <property type="evidence" value="ECO:0007669"/>
    <property type="project" value="TreeGrafter"/>
</dbReference>
<dbReference type="InterPro" id="IPR020583">
    <property type="entry name" value="Inositol_monoP_metal-BS"/>
</dbReference>
<keyword evidence="2 5" id="KW-0479">Metal-binding</keyword>
<dbReference type="PANTHER" id="PTHR20854:SF4">
    <property type="entry name" value="INOSITOL-1-MONOPHOSPHATASE-RELATED"/>
    <property type="match status" value="1"/>
</dbReference>
<reference evidence="6" key="1">
    <citation type="submission" date="2022-11" db="EMBL/GenBank/DDBJ databases">
        <title>Draft genome sequence of Hoeflea poritis E7-10 and Hoeflea prorocentri PM5-8, separated from scleractinian coral Porites lutea and marine dinoflagellate.</title>
        <authorList>
            <person name="Zhang G."/>
            <person name="Wei Q."/>
            <person name="Cai L."/>
        </authorList>
    </citation>
    <scope>NUCLEOTIDE SEQUENCE</scope>
    <source>
        <strain evidence="6">PM5-8</strain>
    </source>
</reference>
<evidence type="ECO:0000256" key="5">
    <source>
        <dbReference type="PIRSR" id="PIRSR600760-2"/>
    </source>
</evidence>
<evidence type="ECO:0000313" key="6">
    <source>
        <dbReference type="EMBL" id="MDA5397414.1"/>
    </source>
</evidence>
<feature type="binding site" evidence="5">
    <location>
        <position position="84"/>
    </location>
    <ligand>
        <name>Mg(2+)</name>
        <dbReference type="ChEBI" id="CHEBI:18420"/>
        <label>1</label>
        <note>catalytic</note>
    </ligand>
</feature>
<evidence type="ECO:0000256" key="1">
    <source>
        <dbReference type="ARBA" id="ARBA00009759"/>
    </source>
</evidence>
<keyword evidence="3" id="KW-0378">Hydrolase</keyword>
<feature type="binding site" evidence="5">
    <location>
        <position position="83"/>
    </location>
    <ligand>
        <name>Mg(2+)</name>
        <dbReference type="ChEBI" id="CHEBI:18420"/>
        <label>1</label>
        <note>catalytic</note>
    </ligand>
</feature>
<dbReference type="PANTHER" id="PTHR20854">
    <property type="entry name" value="INOSITOL MONOPHOSPHATASE"/>
    <property type="match status" value="1"/>
</dbReference>
<dbReference type="Gene3D" id="3.30.540.10">
    <property type="entry name" value="Fructose-1,6-Bisphosphatase, subunit A, domain 1"/>
    <property type="match status" value="1"/>
</dbReference>
<dbReference type="AlphaFoldDB" id="A0A9X3UFE4"/>